<accession>A0A840USW3</accession>
<evidence type="ECO:0000313" key="1">
    <source>
        <dbReference type="EMBL" id="MBB5347843.1"/>
    </source>
</evidence>
<name>A0A840USW3_9BACT</name>
<evidence type="ECO:0008006" key="3">
    <source>
        <dbReference type="Google" id="ProtNLM"/>
    </source>
</evidence>
<comment type="caution">
    <text evidence="1">The sequence shown here is derived from an EMBL/GenBank/DDBJ whole genome shotgun (WGS) entry which is preliminary data.</text>
</comment>
<keyword evidence="2" id="KW-1185">Reference proteome</keyword>
<protein>
    <recommendedName>
        <fullName evidence="3">Zinc finger/thioredoxin putative domain-containing protein</fullName>
    </recommendedName>
</protein>
<reference evidence="1 2" key="1">
    <citation type="submission" date="2020-08" db="EMBL/GenBank/DDBJ databases">
        <title>Genomic Encyclopedia of Type Strains, Phase IV (KMG-IV): sequencing the most valuable type-strain genomes for metagenomic binning, comparative biology and taxonomic classification.</title>
        <authorList>
            <person name="Goeker M."/>
        </authorList>
    </citation>
    <scope>NUCLEOTIDE SEQUENCE [LARGE SCALE GENOMIC DNA]</scope>
    <source>
        <strain evidence="1 2">DSM 28570</strain>
    </source>
</reference>
<evidence type="ECO:0000313" key="2">
    <source>
        <dbReference type="Proteomes" id="UP000539642"/>
    </source>
</evidence>
<sequence length="226" mass="25115">MNVNCPHCGKQMKLGGKIQSSLEALAPGQQLRVKCIQCAQPFGIDAAMAGKAVPASQQKVVVRPPDPPDISWLKEEDFEEAETVEEVPRALVLMAGLPARTTVVADLEKLGYKVEVAESPEDGMTRMQFVNYASVVLHSQFENSGLEGTFHSFMRAMNMAKRRYIFYVLIGSEFSTMYNLQALACSANLVVNDKDIPRFSLLLRKTIPEYEALFGPLMEELRLVGR</sequence>
<gene>
    <name evidence="1" type="ORF">HNQ81_001572</name>
</gene>
<dbReference type="EMBL" id="JACHEO010000007">
    <property type="protein sequence ID" value="MBB5347843.1"/>
    <property type="molecule type" value="Genomic_DNA"/>
</dbReference>
<dbReference type="RefSeq" id="WP_183349999.1">
    <property type="nucleotide sequence ID" value="NZ_JACHEO010000007.1"/>
</dbReference>
<dbReference type="Proteomes" id="UP000539642">
    <property type="component" value="Unassembled WGS sequence"/>
</dbReference>
<proteinExistence type="predicted"/>
<dbReference type="AlphaFoldDB" id="A0A840USW3"/>
<organism evidence="1 2">
    <name type="scientific">Desulfoprunum benzoelyticum</name>
    <dbReference type="NCBI Taxonomy" id="1506996"/>
    <lineage>
        <taxon>Bacteria</taxon>
        <taxon>Pseudomonadati</taxon>
        <taxon>Thermodesulfobacteriota</taxon>
        <taxon>Desulfobulbia</taxon>
        <taxon>Desulfobulbales</taxon>
        <taxon>Desulfobulbaceae</taxon>
        <taxon>Desulfoprunum</taxon>
    </lineage>
</organism>